<feature type="region of interest" description="Disordered" evidence="1">
    <location>
        <begin position="1"/>
        <end position="20"/>
    </location>
</feature>
<dbReference type="RefSeq" id="WP_021029692.1">
    <property type="nucleotide sequence ID" value="NZ_AFNT02000044.1"/>
</dbReference>
<gene>
    <name evidence="2" type="ORF">HLRTI_002918</name>
</gene>
<protein>
    <submittedName>
        <fullName evidence="2">Uncharacterized protein</fullName>
    </submittedName>
</protein>
<reference evidence="2 3" key="1">
    <citation type="journal article" date="2011" name="J. Bacteriol.">
        <title>Genome sequence of Halorhabdus tiamatea, the first archaeon isolated from a deep-sea anoxic brine lake.</title>
        <authorList>
            <person name="Antunes A."/>
            <person name="Alam I."/>
            <person name="Bajic V.B."/>
            <person name="Stingl U."/>
        </authorList>
    </citation>
    <scope>NUCLEOTIDE SEQUENCE [LARGE SCALE GENOMIC DNA]</scope>
    <source>
        <strain evidence="2 3">SARL4B</strain>
    </source>
</reference>
<comment type="caution">
    <text evidence="2">The sequence shown here is derived from an EMBL/GenBank/DDBJ whole genome shotgun (WGS) entry which is preliminary data.</text>
</comment>
<evidence type="ECO:0000313" key="3">
    <source>
        <dbReference type="Proteomes" id="UP000003861"/>
    </source>
</evidence>
<dbReference type="AlphaFoldDB" id="U2F9E1"/>
<organism evidence="2 3">
    <name type="scientific">Halorhabdus tiamatea SARL4B</name>
    <dbReference type="NCBI Taxonomy" id="1033806"/>
    <lineage>
        <taxon>Archaea</taxon>
        <taxon>Methanobacteriati</taxon>
        <taxon>Methanobacteriota</taxon>
        <taxon>Stenosarchaea group</taxon>
        <taxon>Halobacteria</taxon>
        <taxon>Halobacteriales</taxon>
        <taxon>Haloarculaceae</taxon>
        <taxon>Halorhabdus</taxon>
    </lineage>
</organism>
<dbReference type="EMBL" id="AFNT02000044">
    <property type="protein sequence ID" value="ERJ05119.1"/>
    <property type="molecule type" value="Genomic_DNA"/>
</dbReference>
<proteinExistence type="predicted"/>
<sequence length="133" mass="14798">MSTTQAPSGGPSPSEDEKPYMTDVIDGELKTGVLFIPSNGKFYEMLREGHPDVDPETAVTLKDPRSGDTFDYEGSFVERQMQKVVGNHCAGLVGVNRWADFREAYVEADETDIKRANEFLDRHVFGYEEGSDA</sequence>
<accession>U2F9E1</accession>
<reference evidence="2 3" key="2">
    <citation type="journal article" date="2013" name="PLoS ONE">
        <title>INDIGO - INtegrated Data Warehouse of MIcrobial GenOmes with Examples from the Red Sea Extremophiles.</title>
        <authorList>
            <person name="Alam I."/>
            <person name="Antunes A."/>
            <person name="Kamau A.A."/>
            <person name="Ba Alawi W."/>
            <person name="Kalkatawi M."/>
            <person name="Stingl U."/>
            <person name="Bajic V.B."/>
        </authorList>
    </citation>
    <scope>NUCLEOTIDE SEQUENCE [LARGE SCALE GENOMIC DNA]</scope>
    <source>
        <strain evidence="2 3">SARL4B</strain>
    </source>
</reference>
<evidence type="ECO:0000313" key="2">
    <source>
        <dbReference type="EMBL" id="ERJ05119.1"/>
    </source>
</evidence>
<dbReference type="Proteomes" id="UP000003861">
    <property type="component" value="Unassembled WGS sequence"/>
</dbReference>
<evidence type="ECO:0000256" key="1">
    <source>
        <dbReference type="SAM" id="MobiDB-lite"/>
    </source>
</evidence>
<name>U2F9E1_9EURY</name>